<comment type="subcellular location">
    <subcellularLocation>
        <location evidence="1 7">Cell membrane</location>
        <topology evidence="1 7">Multi-pass membrane protein</topology>
    </subcellularLocation>
</comment>
<keyword evidence="6 7" id="KW-0472">Membrane</keyword>
<dbReference type="Proteomes" id="UP000065807">
    <property type="component" value="Chromosome"/>
</dbReference>
<feature type="transmembrane region" description="Helical" evidence="7">
    <location>
        <begin position="134"/>
        <end position="158"/>
    </location>
</feature>
<comment type="similarity">
    <text evidence="7">Belongs to the binding-protein-dependent transport system permease family.</text>
</comment>
<dbReference type="PANTHER" id="PTHR43227:SF8">
    <property type="entry name" value="DIACETYLCHITOBIOSE UPTAKE SYSTEM PERMEASE PROTEIN DASB"/>
    <property type="match status" value="1"/>
</dbReference>
<evidence type="ECO:0000256" key="1">
    <source>
        <dbReference type="ARBA" id="ARBA00004651"/>
    </source>
</evidence>
<keyword evidence="4 7" id="KW-0812">Transmembrane</keyword>
<reference evidence="10" key="1">
    <citation type="submission" date="2015-07" db="EMBL/GenBank/DDBJ databases">
        <title>Complete genome sequence and phylogenetic analysis of Limnochorda pilosa.</title>
        <authorList>
            <person name="Watanabe M."/>
            <person name="Kojima H."/>
            <person name="Fukui M."/>
        </authorList>
    </citation>
    <scope>NUCLEOTIDE SEQUENCE [LARGE SCALE GENOMIC DNA]</scope>
    <source>
        <strain evidence="10">HC45</strain>
    </source>
</reference>
<dbReference type="AlphaFoldDB" id="A0A0K2SFR6"/>
<dbReference type="InterPro" id="IPR050809">
    <property type="entry name" value="UgpAE/MalFG_permease"/>
</dbReference>
<dbReference type="GO" id="GO:0055085">
    <property type="term" value="P:transmembrane transport"/>
    <property type="evidence" value="ECO:0007669"/>
    <property type="project" value="InterPro"/>
</dbReference>
<dbReference type="PROSITE" id="PS50928">
    <property type="entry name" value="ABC_TM1"/>
    <property type="match status" value="1"/>
</dbReference>
<evidence type="ECO:0000256" key="5">
    <source>
        <dbReference type="ARBA" id="ARBA00022989"/>
    </source>
</evidence>
<keyword evidence="5 7" id="KW-1133">Transmembrane helix</keyword>
<dbReference type="KEGG" id="lpil:LIP_0078"/>
<dbReference type="EMBL" id="AP014924">
    <property type="protein sequence ID" value="BAS25935.1"/>
    <property type="molecule type" value="Genomic_DNA"/>
</dbReference>
<evidence type="ECO:0000256" key="6">
    <source>
        <dbReference type="ARBA" id="ARBA00023136"/>
    </source>
</evidence>
<sequence>MRLPRLAQEAAWSYLFLLPFLVTLGVFFAYAFVRTVYFSFTDYNLFAAPNWVGLKNYLDLFRERLFLTALRNSVIFAAVVTVGQTLLALALAVALNQKIRGITAFRSLYYMPSITSSVVITLIFMWLFQRTGAINYLVTLASRYGPAVLTFAGLAALLQGLQVSWERWRGLPARPLDPALLVVSLLVGGALTWALWATYLPAPAAVAERQINWLNTRGRWPAGWGAPVPLEAIMILNTWTTAPTFMLLFLAGLQDVPREFYEAAAVDGATGWTVFRRITLPHLQPVVFLVLTLGLIGTLQMFDQVAILGDQAPLEATVTLAYYVYHGVFPPGALPQVGLAAAAAVFLAVLTLVVVLVQRLVLRAE</sequence>
<accession>A0A0K2SFR6</accession>
<dbReference type="InterPro" id="IPR000515">
    <property type="entry name" value="MetI-like"/>
</dbReference>
<feature type="transmembrane region" description="Helical" evidence="7">
    <location>
        <begin position="74"/>
        <end position="95"/>
    </location>
</feature>
<evidence type="ECO:0000256" key="7">
    <source>
        <dbReference type="RuleBase" id="RU363032"/>
    </source>
</evidence>
<dbReference type="Pfam" id="PF00528">
    <property type="entry name" value="BPD_transp_1"/>
    <property type="match status" value="1"/>
</dbReference>
<proteinExistence type="inferred from homology"/>
<feature type="transmembrane region" description="Helical" evidence="7">
    <location>
        <begin position="232"/>
        <end position="253"/>
    </location>
</feature>
<feature type="transmembrane region" description="Helical" evidence="7">
    <location>
        <begin position="286"/>
        <end position="302"/>
    </location>
</feature>
<feature type="transmembrane region" description="Helical" evidence="7">
    <location>
        <begin position="337"/>
        <end position="357"/>
    </location>
</feature>
<keyword evidence="10" id="KW-1185">Reference proteome</keyword>
<keyword evidence="2 7" id="KW-0813">Transport</keyword>
<evidence type="ECO:0000256" key="2">
    <source>
        <dbReference type="ARBA" id="ARBA00022448"/>
    </source>
</evidence>
<keyword evidence="3" id="KW-1003">Cell membrane</keyword>
<evidence type="ECO:0000313" key="9">
    <source>
        <dbReference type="EMBL" id="BAS25935.1"/>
    </source>
</evidence>
<dbReference type="STRING" id="1555112.LIP_0078"/>
<dbReference type="PANTHER" id="PTHR43227">
    <property type="entry name" value="BLL4140 PROTEIN"/>
    <property type="match status" value="1"/>
</dbReference>
<name>A0A0K2SFR6_LIMPI</name>
<dbReference type="RefSeq" id="WP_068132825.1">
    <property type="nucleotide sequence ID" value="NZ_AP014924.1"/>
</dbReference>
<evidence type="ECO:0000259" key="8">
    <source>
        <dbReference type="PROSITE" id="PS50928"/>
    </source>
</evidence>
<evidence type="ECO:0000256" key="4">
    <source>
        <dbReference type="ARBA" id="ARBA00022692"/>
    </source>
</evidence>
<dbReference type="Gene3D" id="1.10.3720.10">
    <property type="entry name" value="MetI-like"/>
    <property type="match status" value="1"/>
</dbReference>
<protein>
    <submittedName>
        <fullName evidence="9">ABC transporter permease</fullName>
    </submittedName>
</protein>
<evidence type="ECO:0000256" key="3">
    <source>
        <dbReference type="ARBA" id="ARBA00022475"/>
    </source>
</evidence>
<feature type="transmembrane region" description="Helical" evidence="7">
    <location>
        <begin position="12"/>
        <end position="33"/>
    </location>
</feature>
<dbReference type="OrthoDB" id="9785347at2"/>
<dbReference type="InterPro" id="IPR035906">
    <property type="entry name" value="MetI-like_sf"/>
</dbReference>
<feature type="transmembrane region" description="Helical" evidence="7">
    <location>
        <begin position="107"/>
        <end position="128"/>
    </location>
</feature>
<dbReference type="CDD" id="cd06261">
    <property type="entry name" value="TM_PBP2"/>
    <property type="match status" value="1"/>
</dbReference>
<organism evidence="9 10">
    <name type="scientific">Limnochorda pilosa</name>
    <dbReference type="NCBI Taxonomy" id="1555112"/>
    <lineage>
        <taxon>Bacteria</taxon>
        <taxon>Bacillati</taxon>
        <taxon>Bacillota</taxon>
        <taxon>Limnochordia</taxon>
        <taxon>Limnochordales</taxon>
        <taxon>Limnochordaceae</taxon>
        <taxon>Limnochorda</taxon>
    </lineage>
</organism>
<feature type="transmembrane region" description="Helical" evidence="7">
    <location>
        <begin position="179"/>
        <end position="199"/>
    </location>
</feature>
<dbReference type="SUPFAM" id="SSF161098">
    <property type="entry name" value="MetI-like"/>
    <property type="match status" value="1"/>
</dbReference>
<gene>
    <name evidence="9" type="ORF">LIP_0078</name>
</gene>
<reference evidence="10" key="2">
    <citation type="journal article" date="2016" name="Int. J. Syst. Evol. Microbiol.">
        <title>Complete genome sequence and cell structure of Limnochorda pilosa, a Gram-negative spore-former within the phylum Firmicutes.</title>
        <authorList>
            <person name="Watanabe M."/>
            <person name="Kojima H."/>
            <person name="Fukui M."/>
        </authorList>
    </citation>
    <scope>NUCLEOTIDE SEQUENCE [LARGE SCALE GENOMIC DNA]</scope>
    <source>
        <strain evidence="10">HC45</strain>
    </source>
</reference>
<feature type="domain" description="ABC transmembrane type-1" evidence="8">
    <location>
        <begin position="70"/>
        <end position="358"/>
    </location>
</feature>
<dbReference type="GO" id="GO:0005886">
    <property type="term" value="C:plasma membrane"/>
    <property type="evidence" value="ECO:0007669"/>
    <property type="project" value="UniProtKB-SubCell"/>
</dbReference>
<evidence type="ECO:0000313" key="10">
    <source>
        <dbReference type="Proteomes" id="UP000065807"/>
    </source>
</evidence>